<organism evidence="2">
    <name type="scientific">Myoviridae sp. ctai52</name>
    <dbReference type="NCBI Taxonomy" id="2825134"/>
    <lineage>
        <taxon>Viruses</taxon>
        <taxon>Duplodnaviria</taxon>
        <taxon>Heunggongvirae</taxon>
        <taxon>Uroviricota</taxon>
        <taxon>Caudoviricetes</taxon>
    </lineage>
</organism>
<sequence length="36" mass="4133">MNRKKPFLDRHPKTALYISIVGLLSSIIALIVRVLR</sequence>
<dbReference type="EMBL" id="BK016258">
    <property type="protein sequence ID" value="DAG05375.1"/>
    <property type="molecule type" value="Genomic_DNA"/>
</dbReference>
<protein>
    <submittedName>
        <fullName evidence="2">Picornaviridae P3A protein</fullName>
    </submittedName>
</protein>
<proteinExistence type="predicted"/>
<evidence type="ECO:0000313" key="2">
    <source>
        <dbReference type="EMBL" id="DAG05375.1"/>
    </source>
</evidence>
<feature type="transmembrane region" description="Helical" evidence="1">
    <location>
        <begin position="15"/>
        <end position="35"/>
    </location>
</feature>
<keyword evidence="1" id="KW-1133">Transmembrane helix</keyword>
<evidence type="ECO:0000256" key="1">
    <source>
        <dbReference type="SAM" id="Phobius"/>
    </source>
</evidence>
<reference evidence="2" key="1">
    <citation type="journal article" date="2021" name="Proc. Natl. Acad. Sci. U.S.A.">
        <title>A Catalog of Tens of Thousands of Viruses from Human Metagenomes Reveals Hidden Associations with Chronic Diseases.</title>
        <authorList>
            <person name="Tisza M.J."/>
            <person name="Buck C.B."/>
        </authorList>
    </citation>
    <scope>NUCLEOTIDE SEQUENCE</scope>
    <source>
        <strain evidence="2">Ctai52</strain>
    </source>
</reference>
<keyword evidence="1" id="KW-0472">Membrane</keyword>
<keyword evidence="1" id="KW-0812">Transmembrane</keyword>
<accession>A0A8S5VFH5</accession>
<name>A0A8S5VFH5_9CAUD</name>